<dbReference type="Gene3D" id="3.30.980.10">
    <property type="entry name" value="Threonyl-trna Synthetase, Chain A, domain 2"/>
    <property type="match status" value="1"/>
</dbReference>
<reference evidence="3" key="1">
    <citation type="journal article" date="2020" name="New Phytol.">
        <title>Comparative genomics reveals dynamic genome evolution in host specialist ectomycorrhizal fungi.</title>
        <authorList>
            <person name="Lofgren L.A."/>
            <person name="Nguyen N.H."/>
            <person name="Vilgalys R."/>
            <person name="Ruytinx J."/>
            <person name="Liao H.L."/>
            <person name="Branco S."/>
            <person name="Kuo A."/>
            <person name="LaButti K."/>
            <person name="Lipzen A."/>
            <person name="Andreopoulos W."/>
            <person name="Pangilinan J."/>
            <person name="Riley R."/>
            <person name="Hundley H."/>
            <person name="Na H."/>
            <person name="Barry K."/>
            <person name="Grigoriev I.V."/>
            <person name="Stajich J.E."/>
            <person name="Kennedy P.G."/>
        </authorList>
    </citation>
    <scope>NUCLEOTIDE SEQUENCE</scope>
    <source>
        <strain evidence="3">DOB743</strain>
    </source>
</reference>
<accession>A0A9P7D5X5</accession>
<evidence type="ECO:0000256" key="2">
    <source>
        <dbReference type="ARBA" id="ARBA00022833"/>
    </source>
</evidence>
<dbReference type="InterPro" id="IPR018163">
    <property type="entry name" value="Thr/Ala-tRNA-synth_IIc_edit"/>
</dbReference>
<evidence type="ECO:0000313" key="3">
    <source>
        <dbReference type="EMBL" id="KAG1779746.1"/>
    </source>
</evidence>
<dbReference type="Gene3D" id="2.40.30.130">
    <property type="match status" value="1"/>
</dbReference>
<protein>
    <submittedName>
        <fullName evidence="3">ThrRS/AlaRS common domain-containing protein</fullName>
    </submittedName>
</protein>
<dbReference type="Proteomes" id="UP000714275">
    <property type="component" value="Unassembled WGS sequence"/>
</dbReference>
<organism evidence="3 4">
    <name type="scientific">Suillus placidus</name>
    <dbReference type="NCBI Taxonomy" id="48579"/>
    <lineage>
        <taxon>Eukaryota</taxon>
        <taxon>Fungi</taxon>
        <taxon>Dikarya</taxon>
        <taxon>Basidiomycota</taxon>
        <taxon>Agaricomycotina</taxon>
        <taxon>Agaricomycetes</taxon>
        <taxon>Agaricomycetidae</taxon>
        <taxon>Boletales</taxon>
        <taxon>Suillineae</taxon>
        <taxon>Suillaceae</taxon>
        <taxon>Suillus</taxon>
    </lineage>
</organism>
<comment type="caution">
    <text evidence="3">The sequence shown here is derived from an EMBL/GenBank/DDBJ whole genome shotgun (WGS) entry which is preliminary data.</text>
</comment>
<dbReference type="OrthoDB" id="288942at2759"/>
<dbReference type="SUPFAM" id="SSF55186">
    <property type="entry name" value="ThrRS/AlaRS common domain"/>
    <property type="match status" value="1"/>
</dbReference>
<dbReference type="EMBL" id="JABBWD010000011">
    <property type="protein sequence ID" value="KAG1779746.1"/>
    <property type="molecule type" value="Genomic_DNA"/>
</dbReference>
<dbReference type="PANTHER" id="PTHR43462">
    <property type="entry name" value="ALANYL-TRNA EDITING PROTEIN"/>
    <property type="match status" value="1"/>
</dbReference>
<dbReference type="AlphaFoldDB" id="A0A9P7D5X5"/>
<dbReference type="InterPro" id="IPR051335">
    <property type="entry name" value="Alanyl-tRNA_Editing_Enzymes"/>
</dbReference>
<sequence>MAAVVTLYPTVTPPSYHRIVSPTLKIPTDTQRPIPVGLLACQRDPLLRELETSIISCTISQPAASFPSVKKGKKASAPTPADQPTLEVILHDTVIFPEGGGQPSDTGIMKTADGRTWTVTQARRHGGHAVHYVRVEQAEYGLASLTTGTNVTVALGELDFDRRYDHMSMHTSQHLLSAVLESRLDIHTLSWSLTAAPAPCYVELARSMTTEEIFAIQSEANKLVFEGRKVHVEVQEMDDKPQPAVPVLESGRAVGKGVPTDYTGGIMRTVIIDGVDRNPCCGTHLPTLHNLQLFVIPQTETLSRSATMSARLYFLAGPRLIAYLTSTHSQLTAAAATLSCGAPQVPDRIGQVVDERKRAEKRVDDLEFELAKHVAGDVWQEMKSSEAALFVKHVHRTDDSVNPLGFLSAITTAFANVIPAERPFVLVFSSSPSSQTSTSASVLLVFGSDEKCVKPAGDLLKGKLNVKGGGKGTRWSGKFTGVWREGREDAVVSEVLKAIST</sequence>
<keyword evidence="1" id="KW-0479">Metal-binding</keyword>
<dbReference type="InterPro" id="IPR009000">
    <property type="entry name" value="Transl_B-barrel_sf"/>
</dbReference>
<dbReference type="SUPFAM" id="SSF50447">
    <property type="entry name" value="Translation proteins"/>
    <property type="match status" value="1"/>
</dbReference>
<dbReference type="GO" id="GO:0046872">
    <property type="term" value="F:metal ion binding"/>
    <property type="evidence" value="ECO:0007669"/>
    <property type="project" value="UniProtKB-KW"/>
</dbReference>
<dbReference type="PANTHER" id="PTHR43462:SF1">
    <property type="entry name" value="ALANYL-TRNA EDITING PROTEIN AARSD1"/>
    <property type="match status" value="1"/>
</dbReference>
<evidence type="ECO:0000256" key="1">
    <source>
        <dbReference type="ARBA" id="ARBA00022723"/>
    </source>
</evidence>
<proteinExistence type="predicted"/>
<name>A0A9P7D5X5_9AGAM</name>
<keyword evidence="2" id="KW-0862">Zinc</keyword>
<dbReference type="GO" id="GO:0002196">
    <property type="term" value="F:Ser-tRNA(Ala) deacylase activity"/>
    <property type="evidence" value="ECO:0007669"/>
    <property type="project" value="TreeGrafter"/>
</dbReference>
<keyword evidence="4" id="KW-1185">Reference proteome</keyword>
<evidence type="ECO:0000313" key="4">
    <source>
        <dbReference type="Proteomes" id="UP000714275"/>
    </source>
</evidence>
<gene>
    <name evidence="3" type="ORF">EV702DRAFT_1086381</name>
</gene>
<dbReference type="GO" id="GO:0000166">
    <property type="term" value="F:nucleotide binding"/>
    <property type="evidence" value="ECO:0007669"/>
    <property type="project" value="InterPro"/>
</dbReference>